<name>A0AAN9BA45_9CAEN</name>
<keyword evidence="2" id="KW-1185">Reference proteome</keyword>
<evidence type="ECO:0000313" key="1">
    <source>
        <dbReference type="EMBL" id="KAK7101376.1"/>
    </source>
</evidence>
<dbReference type="AlphaFoldDB" id="A0AAN9BA45"/>
<organism evidence="1 2">
    <name type="scientific">Littorina saxatilis</name>
    <dbReference type="NCBI Taxonomy" id="31220"/>
    <lineage>
        <taxon>Eukaryota</taxon>
        <taxon>Metazoa</taxon>
        <taxon>Spiralia</taxon>
        <taxon>Lophotrochozoa</taxon>
        <taxon>Mollusca</taxon>
        <taxon>Gastropoda</taxon>
        <taxon>Caenogastropoda</taxon>
        <taxon>Littorinimorpha</taxon>
        <taxon>Littorinoidea</taxon>
        <taxon>Littorinidae</taxon>
        <taxon>Littorina</taxon>
    </lineage>
</organism>
<dbReference type="Proteomes" id="UP001374579">
    <property type="component" value="Unassembled WGS sequence"/>
</dbReference>
<accession>A0AAN9BA45</accession>
<protein>
    <submittedName>
        <fullName evidence="1">Uncharacterized protein</fullName>
    </submittedName>
</protein>
<reference evidence="1 2" key="1">
    <citation type="submission" date="2024-02" db="EMBL/GenBank/DDBJ databases">
        <title>Chromosome-scale genome assembly of the rough periwinkle Littorina saxatilis.</title>
        <authorList>
            <person name="De Jode A."/>
            <person name="Faria R."/>
            <person name="Formenti G."/>
            <person name="Sims Y."/>
            <person name="Smith T.P."/>
            <person name="Tracey A."/>
            <person name="Wood J.M.D."/>
            <person name="Zagrodzka Z.B."/>
            <person name="Johannesson K."/>
            <person name="Butlin R.K."/>
            <person name="Leder E.H."/>
        </authorList>
    </citation>
    <scope>NUCLEOTIDE SEQUENCE [LARGE SCALE GENOMIC DNA]</scope>
    <source>
        <strain evidence="1">Snail1</strain>
        <tissue evidence="1">Muscle</tissue>
    </source>
</reference>
<evidence type="ECO:0000313" key="2">
    <source>
        <dbReference type="Proteomes" id="UP001374579"/>
    </source>
</evidence>
<comment type="caution">
    <text evidence="1">The sequence shown here is derived from an EMBL/GenBank/DDBJ whole genome shotgun (WGS) entry which is preliminary data.</text>
</comment>
<proteinExistence type="predicted"/>
<gene>
    <name evidence="1" type="ORF">V1264_019765</name>
</gene>
<sequence>MERDSDMECSGPRMGSGRRLLTSAAQLWRCLPSSLTTTPLLLLLLLVCSVRVSQCSEECSGQFLECLVHINSSIRYTDNDQLHTSCTEGELHKGPLCIQRVMDECEEAFDVAPDQMAELRDQQKTVQDKFQHMCAEFLKLHPSASSATSGARTHGVTWGSRGVLSAVLVVLVIPQWALSS</sequence>
<dbReference type="EMBL" id="JBAMIC010000010">
    <property type="protein sequence ID" value="KAK7101376.1"/>
    <property type="molecule type" value="Genomic_DNA"/>
</dbReference>